<dbReference type="InterPro" id="IPR045257">
    <property type="entry name" value="E2/Pdx1"/>
</dbReference>
<protein>
    <recommendedName>
        <fullName evidence="6">Acetyltransferase component of pyruvate dehydrogenase complex</fullName>
        <ecNumber evidence="6">2.3.1.12</ecNumber>
    </recommendedName>
</protein>
<evidence type="ECO:0000256" key="1">
    <source>
        <dbReference type="ARBA" id="ARBA00007317"/>
    </source>
</evidence>
<name>A0A8J4V2M5_9MYCE</name>
<comment type="cofactor">
    <cofactor evidence="6">
        <name>(R)-lipoate</name>
        <dbReference type="ChEBI" id="CHEBI:83088"/>
    </cofactor>
    <text evidence="6">Binds 2 lipoyl cofactors covalently.</text>
</comment>
<dbReference type="Pfam" id="PF02817">
    <property type="entry name" value="E3_binding"/>
    <property type="match status" value="1"/>
</dbReference>
<dbReference type="InterPro" id="IPR036625">
    <property type="entry name" value="E3-bd_dom_sf"/>
</dbReference>
<dbReference type="Pfam" id="PF00198">
    <property type="entry name" value="2-oxoacid_dh"/>
    <property type="match status" value="1"/>
</dbReference>
<dbReference type="PANTHER" id="PTHR23151:SF90">
    <property type="entry name" value="DIHYDROLIPOYLLYSINE-RESIDUE ACETYLTRANSFERASE COMPONENT OF PYRUVATE DEHYDROGENASE COMPLEX, MITOCHONDRIAL-RELATED"/>
    <property type="match status" value="1"/>
</dbReference>
<keyword evidence="5 6" id="KW-0012">Acyltransferase</keyword>
<dbReference type="OrthoDB" id="537444at2759"/>
<feature type="domain" description="Lipoyl-binding" evidence="8">
    <location>
        <begin position="77"/>
        <end position="153"/>
    </location>
</feature>
<dbReference type="PROSITE" id="PS00189">
    <property type="entry name" value="LIPOYL"/>
    <property type="match status" value="2"/>
</dbReference>
<dbReference type="FunFam" id="3.30.559.10:FF:000003">
    <property type="entry name" value="Acetyltransferase component of pyruvate dehydrogenase complex"/>
    <property type="match status" value="1"/>
</dbReference>
<dbReference type="InterPro" id="IPR000089">
    <property type="entry name" value="Biotin_lipoyl"/>
</dbReference>
<feature type="compositionally biased region" description="Low complexity" evidence="7">
    <location>
        <begin position="174"/>
        <end position="197"/>
    </location>
</feature>
<dbReference type="PROSITE" id="PS50968">
    <property type="entry name" value="BIOTINYL_LIPOYL"/>
    <property type="match status" value="2"/>
</dbReference>
<dbReference type="NCBIfam" id="TIGR01349">
    <property type="entry name" value="PDHac_trf_mito"/>
    <property type="match status" value="1"/>
</dbReference>
<dbReference type="InterPro" id="IPR023213">
    <property type="entry name" value="CAT-like_dom_sf"/>
</dbReference>
<organism evidence="10 11">
    <name type="scientific">Polysphondylium violaceum</name>
    <dbReference type="NCBI Taxonomy" id="133409"/>
    <lineage>
        <taxon>Eukaryota</taxon>
        <taxon>Amoebozoa</taxon>
        <taxon>Evosea</taxon>
        <taxon>Eumycetozoa</taxon>
        <taxon>Dictyostelia</taxon>
        <taxon>Dictyosteliales</taxon>
        <taxon>Dictyosteliaceae</taxon>
        <taxon>Polysphondylium</taxon>
    </lineage>
</organism>
<dbReference type="EMBL" id="AJWJ01000003">
    <property type="protein sequence ID" value="KAF2078510.1"/>
    <property type="molecule type" value="Genomic_DNA"/>
</dbReference>
<evidence type="ECO:0000259" key="9">
    <source>
        <dbReference type="PROSITE" id="PS51826"/>
    </source>
</evidence>
<dbReference type="GO" id="GO:0004742">
    <property type="term" value="F:dihydrolipoyllysine-residue acetyltransferase activity"/>
    <property type="evidence" value="ECO:0007669"/>
    <property type="project" value="UniProtKB-UniRule"/>
</dbReference>
<dbReference type="SUPFAM" id="SSF52777">
    <property type="entry name" value="CoA-dependent acyltransferases"/>
    <property type="match status" value="1"/>
</dbReference>
<comment type="catalytic activity">
    <reaction evidence="6">
        <text>N(6)-[(R)-dihydrolipoyl]-L-lysyl-[protein] + acetyl-CoA = N(6)-[(R)-S(8)-acetyldihydrolipoyl]-L-lysyl-[protein] + CoA</text>
        <dbReference type="Rhea" id="RHEA:17017"/>
        <dbReference type="Rhea" id="RHEA-COMP:10475"/>
        <dbReference type="Rhea" id="RHEA-COMP:10478"/>
        <dbReference type="ChEBI" id="CHEBI:57287"/>
        <dbReference type="ChEBI" id="CHEBI:57288"/>
        <dbReference type="ChEBI" id="CHEBI:83100"/>
        <dbReference type="ChEBI" id="CHEBI:83111"/>
        <dbReference type="EC" id="2.3.1.12"/>
    </reaction>
</comment>
<comment type="similarity">
    <text evidence="1 6">Belongs to the 2-oxoacid dehydrogenase family.</text>
</comment>
<feature type="domain" description="Peripheral subunit-binding (PSBD)" evidence="9">
    <location>
        <begin position="333"/>
        <end position="370"/>
    </location>
</feature>
<comment type="subcellular location">
    <subcellularLocation>
        <location evidence="6">Mitochondrion</location>
    </subcellularLocation>
</comment>
<evidence type="ECO:0000256" key="2">
    <source>
        <dbReference type="ARBA" id="ARBA00022679"/>
    </source>
</evidence>
<comment type="caution">
    <text evidence="10">The sequence shown here is derived from an EMBL/GenBank/DDBJ whole genome shotgun (WGS) entry which is preliminary data.</text>
</comment>
<dbReference type="InterPro" id="IPR006257">
    <property type="entry name" value="LAT1"/>
</dbReference>
<evidence type="ECO:0000313" key="11">
    <source>
        <dbReference type="Proteomes" id="UP000695562"/>
    </source>
</evidence>
<feature type="compositionally biased region" description="Low complexity" evidence="7">
    <location>
        <begin position="373"/>
        <end position="393"/>
    </location>
</feature>
<dbReference type="InterPro" id="IPR011053">
    <property type="entry name" value="Single_hybrid_motif"/>
</dbReference>
<dbReference type="PANTHER" id="PTHR23151">
    <property type="entry name" value="DIHYDROLIPOAMIDE ACETYL/SUCCINYL-TRANSFERASE-RELATED"/>
    <property type="match status" value="1"/>
</dbReference>
<feature type="compositionally biased region" description="Low complexity" evidence="7">
    <location>
        <begin position="297"/>
        <end position="325"/>
    </location>
</feature>
<evidence type="ECO:0000259" key="8">
    <source>
        <dbReference type="PROSITE" id="PS50968"/>
    </source>
</evidence>
<dbReference type="GO" id="GO:0006086">
    <property type="term" value="P:pyruvate decarboxylation to acetyl-CoA"/>
    <property type="evidence" value="ECO:0007669"/>
    <property type="project" value="InterPro"/>
</dbReference>
<dbReference type="GO" id="GO:0045254">
    <property type="term" value="C:pyruvate dehydrogenase complex"/>
    <property type="evidence" value="ECO:0007669"/>
    <property type="project" value="UniProtKB-UniRule"/>
</dbReference>
<feature type="region of interest" description="Disordered" evidence="7">
    <location>
        <begin position="373"/>
        <end position="397"/>
    </location>
</feature>
<dbReference type="CDD" id="cd06849">
    <property type="entry name" value="lipoyl_domain"/>
    <property type="match status" value="2"/>
</dbReference>
<dbReference type="PROSITE" id="PS51826">
    <property type="entry name" value="PSBD"/>
    <property type="match status" value="1"/>
</dbReference>
<evidence type="ECO:0000313" key="10">
    <source>
        <dbReference type="EMBL" id="KAF2078510.1"/>
    </source>
</evidence>
<dbReference type="InterPro" id="IPR001078">
    <property type="entry name" value="2-oxoacid_DH_actylTfrase"/>
</dbReference>
<sequence length="624" mass="66517">MLRLVSKQKRIVSLKSQLTASAAVVNTNNRSFTSSNNNSTTTRNIATPFNAQINTKSTLLNQIDRSSTIKRYYAAKPVEITMPALSPSMETGNIAKWVKKEGDQIKQGDILAQIETDKATMDFEYEDNGYLAKILLPDGSKGIAINTPIAILVKNKEDIASAKEYKVGAPATEAPKAAPAAEAPKAAQPASKPKSTKTYPPHKVVGMPALSPSMETGTIAGWSKKVGDQIKQGDILAQIETDKATMDFEYEDNGYLAKILVPTKTSGIAINQPICVLANKKEDVDKFADFSVEQESAAEAPAAAQETSATTAAAPSQSTGAPAATQQSGSRIFASPAAKVAAASKGFDLSAIAGTGPNSRILKADVLEFTPSTKPSAATGAPAAAKPTVATPGSSAAYTDIPHTNVRKVTASRLTQSKQTIPHYYLTMECRVDKMMKVRKELNAQLKYSISLNDFIIKAAAAALRDNPTVNSTWMDDAIRRYHNVDINVAVNTEHGLFTPIIRDADKRGLGSIALGVKELAAKAQNKQLTPAEFETGTFTISNLGMFGIKTFSAVINPPQAAILAVGTTEQRLVPSTNPDSPFETATILSVTLSCDHRVVDGAVGAEWLKSFKSYVEDPLKLLL</sequence>
<dbReference type="FunFam" id="2.40.50.100:FF:000010">
    <property type="entry name" value="Acetyltransferase component of pyruvate dehydrogenase complex"/>
    <property type="match status" value="2"/>
</dbReference>
<dbReference type="Proteomes" id="UP000695562">
    <property type="component" value="Unassembled WGS sequence"/>
</dbReference>
<comment type="function">
    <text evidence="6">The pyruvate dehydrogenase complex catalyzes the overall conversion of pyruvate to acetyl-CoA and CO(2).</text>
</comment>
<dbReference type="InterPro" id="IPR003016">
    <property type="entry name" value="2-oxoA_DH_lipoyl-BS"/>
</dbReference>
<evidence type="ECO:0000256" key="3">
    <source>
        <dbReference type="ARBA" id="ARBA00022823"/>
    </source>
</evidence>
<keyword evidence="2 6" id="KW-0808">Transferase</keyword>
<evidence type="ECO:0000256" key="4">
    <source>
        <dbReference type="ARBA" id="ARBA00022946"/>
    </source>
</evidence>
<evidence type="ECO:0000256" key="6">
    <source>
        <dbReference type="RuleBase" id="RU361137"/>
    </source>
</evidence>
<reference evidence="10" key="1">
    <citation type="submission" date="2020-01" db="EMBL/GenBank/DDBJ databases">
        <title>Development of genomics and gene disruption for Polysphondylium violaceum indicates a role for the polyketide synthase stlB in stalk morphogenesis.</title>
        <authorList>
            <person name="Narita B."/>
            <person name="Kawabe Y."/>
            <person name="Kin K."/>
            <person name="Saito T."/>
            <person name="Gibbs R."/>
            <person name="Kuspa A."/>
            <person name="Muzny D."/>
            <person name="Queller D."/>
            <person name="Richards S."/>
            <person name="Strassman J."/>
            <person name="Sucgang R."/>
            <person name="Worley K."/>
            <person name="Schaap P."/>
        </authorList>
    </citation>
    <scope>NUCLEOTIDE SEQUENCE</scope>
    <source>
        <strain evidence="10">QSvi11</strain>
    </source>
</reference>
<evidence type="ECO:0000256" key="7">
    <source>
        <dbReference type="SAM" id="MobiDB-lite"/>
    </source>
</evidence>
<feature type="region of interest" description="Disordered" evidence="7">
    <location>
        <begin position="297"/>
        <end position="329"/>
    </location>
</feature>
<keyword evidence="3 6" id="KW-0450">Lipoyl</keyword>
<keyword evidence="4" id="KW-0809">Transit peptide</keyword>
<dbReference type="Gene3D" id="3.30.559.10">
    <property type="entry name" value="Chloramphenicol acetyltransferase-like domain"/>
    <property type="match status" value="1"/>
</dbReference>
<dbReference type="AlphaFoldDB" id="A0A8J4V2M5"/>
<feature type="region of interest" description="Disordered" evidence="7">
    <location>
        <begin position="174"/>
        <end position="201"/>
    </location>
</feature>
<gene>
    <name evidence="10" type="ORF">CYY_000135</name>
</gene>
<dbReference type="Gene3D" id="2.40.50.100">
    <property type="match status" value="2"/>
</dbReference>
<dbReference type="GO" id="GO:0005739">
    <property type="term" value="C:mitochondrion"/>
    <property type="evidence" value="ECO:0007669"/>
    <property type="project" value="UniProtKB-SubCell"/>
</dbReference>
<accession>A0A8J4V2M5</accession>
<dbReference type="InterPro" id="IPR004167">
    <property type="entry name" value="PSBD"/>
</dbReference>
<dbReference type="EC" id="2.3.1.12" evidence="6"/>
<feature type="domain" description="Lipoyl-binding" evidence="8">
    <location>
        <begin position="202"/>
        <end position="278"/>
    </location>
</feature>
<dbReference type="Gene3D" id="4.10.320.10">
    <property type="entry name" value="E3-binding domain"/>
    <property type="match status" value="1"/>
</dbReference>
<dbReference type="Pfam" id="PF00364">
    <property type="entry name" value="Biotin_lipoyl"/>
    <property type="match status" value="2"/>
</dbReference>
<dbReference type="SUPFAM" id="SSF47005">
    <property type="entry name" value="Peripheral subunit-binding domain of 2-oxo acid dehydrogenase complex"/>
    <property type="match status" value="1"/>
</dbReference>
<keyword evidence="11" id="KW-1185">Reference proteome</keyword>
<evidence type="ECO:0000256" key="5">
    <source>
        <dbReference type="ARBA" id="ARBA00023315"/>
    </source>
</evidence>
<dbReference type="SUPFAM" id="SSF51230">
    <property type="entry name" value="Single hybrid motif"/>
    <property type="match status" value="2"/>
</dbReference>
<proteinExistence type="inferred from homology"/>